<keyword evidence="1" id="KW-0732">Signal</keyword>
<reference evidence="2 3" key="1">
    <citation type="journal article" date="2015" name="Genome Biol.">
        <title>Comparative genomics of Steinernema reveals deeply conserved gene regulatory networks.</title>
        <authorList>
            <person name="Dillman A.R."/>
            <person name="Macchietto M."/>
            <person name="Porter C.F."/>
            <person name="Rogers A."/>
            <person name="Williams B."/>
            <person name="Antoshechkin I."/>
            <person name="Lee M.M."/>
            <person name="Goodwin Z."/>
            <person name="Lu X."/>
            <person name="Lewis E.E."/>
            <person name="Goodrich-Blair H."/>
            <person name="Stock S.P."/>
            <person name="Adams B.J."/>
            <person name="Sternberg P.W."/>
            <person name="Mortazavi A."/>
        </authorList>
    </citation>
    <scope>NUCLEOTIDE SEQUENCE [LARGE SCALE GENOMIC DNA]</scope>
    <source>
        <strain evidence="2 3">ALL</strain>
    </source>
</reference>
<comment type="caution">
    <text evidence="2">The sequence shown here is derived from an EMBL/GenBank/DDBJ whole genome shotgun (WGS) entry which is preliminary data.</text>
</comment>
<proteinExistence type="predicted"/>
<protein>
    <submittedName>
        <fullName evidence="2">Uncharacterized protein</fullName>
    </submittedName>
</protein>
<gene>
    <name evidence="2" type="ORF">L596_013884</name>
</gene>
<name>A0A4U5P1M4_STECR</name>
<keyword evidence="3" id="KW-1185">Reference proteome</keyword>
<feature type="chain" id="PRO_5020217826" evidence="1">
    <location>
        <begin position="19"/>
        <end position="67"/>
    </location>
</feature>
<evidence type="ECO:0000313" key="3">
    <source>
        <dbReference type="Proteomes" id="UP000298663"/>
    </source>
</evidence>
<accession>A0A4U5P1M4</accession>
<sequence>MKFLVSTIVLAFLALTVARPNEKTSIGQLAALVSRPVLSDSSLVSKCVFLLPVNVNPTISAILWEDV</sequence>
<feature type="signal peptide" evidence="1">
    <location>
        <begin position="1"/>
        <end position="18"/>
    </location>
</feature>
<dbReference type="Proteomes" id="UP000298663">
    <property type="component" value="Unassembled WGS sequence"/>
</dbReference>
<organism evidence="2 3">
    <name type="scientific">Steinernema carpocapsae</name>
    <name type="common">Entomopathogenic nematode</name>
    <dbReference type="NCBI Taxonomy" id="34508"/>
    <lineage>
        <taxon>Eukaryota</taxon>
        <taxon>Metazoa</taxon>
        <taxon>Ecdysozoa</taxon>
        <taxon>Nematoda</taxon>
        <taxon>Chromadorea</taxon>
        <taxon>Rhabditida</taxon>
        <taxon>Tylenchina</taxon>
        <taxon>Panagrolaimomorpha</taxon>
        <taxon>Strongyloidoidea</taxon>
        <taxon>Steinernematidae</taxon>
        <taxon>Steinernema</taxon>
    </lineage>
</organism>
<evidence type="ECO:0000313" key="2">
    <source>
        <dbReference type="EMBL" id="TKR89842.1"/>
    </source>
</evidence>
<dbReference type="AlphaFoldDB" id="A0A4U5P1M4"/>
<evidence type="ECO:0000256" key="1">
    <source>
        <dbReference type="SAM" id="SignalP"/>
    </source>
</evidence>
<dbReference type="EMBL" id="AZBU02000003">
    <property type="protein sequence ID" value="TKR89842.1"/>
    <property type="molecule type" value="Genomic_DNA"/>
</dbReference>
<reference evidence="2 3" key="2">
    <citation type="journal article" date="2019" name="G3 (Bethesda)">
        <title>Hybrid Assembly of the Genome of the Entomopathogenic Nematode Steinernema carpocapsae Identifies the X-Chromosome.</title>
        <authorList>
            <person name="Serra L."/>
            <person name="Macchietto M."/>
            <person name="Macias-Munoz A."/>
            <person name="McGill C.J."/>
            <person name="Rodriguez I.M."/>
            <person name="Rodriguez B."/>
            <person name="Murad R."/>
            <person name="Mortazavi A."/>
        </authorList>
    </citation>
    <scope>NUCLEOTIDE SEQUENCE [LARGE SCALE GENOMIC DNA]</scope>
    <source>
        <strain evidence="2 3">ALL</strain>
    </source>
</reference>